<keyword evidence="1" id="KW-1133">Transmembrane helix</keyword>
<accession>A0ABW4GMV0</accession>
<comment type="caution">
    <text evidence="2">The sequence shown here is derived from an EMBL/GenBank/DDBJ whole genome shotgun (WGS) entry which is preliminary data.</text>
</comment>
<keyword evidence="1" id="KW-0812">Transmembrane</keyword>
<reference evidence="3" key="1">
    <citation type="journal article" date="2019" name="Int. J. Syst. Evol. Microbiol.">
        <title>The Global Catalogue of Microorganisms (GCM) 10K type strain sequencing project: providing services to taxonomists for standard genome sequencing and annotation.</title>
        <authorList>
            <consortium name="The Broad Institute Genomics Platform"/>
            <consortium name="The Broad Institute Genome Sequencing Center for Infectious Disease"/>
            <person name="Wu L."/>
            <person name="Ma J."/>
        </authorList>
    </citation>
    <scope>NUCLEOTIDE SEQUENCE [LARGE SCALE GENOMIC DNA]</scope>
    <source>
        <strain evidence="3">CGMCC 1.15399</strain>
    </source>
</reference>
<sequence length="64" mass="6660">MKAWIFLVLGVLLILVGGLWTLQGLGIVGGSVMSGVTMWAIIGPVVLIIGGALAFLGIRQRQGQ</sequence>
<evidence type="ECO:0000256" key="1">
    <source>
        <dbReference type="SAM" id="Phobius"/>
    </source>
</evidence>
<keyword evidence="3" id="KW-1185">Reference proteome</keyword>
<proteinExistence type="predicted"/>
<evidence type="ECO:0000313" key="2">
    <source>
        <dbReference type="EMBL" id="MFD1543714.1"/>
    </source>
</evidence>
<protein>
    <submittedName>
        <fullName evidence="2">Uncharacterized protein</fullName>
    </submittedName>
</protein>
<dbReference type="EMBL" id="JBHUCM010000039">
    <property type="protein sequence ID" value="MFD1543714.1"/>
    <property type="molecule type" value="Genomic_DNA"/>
</dbReference>
<dbReference type="RefSeq" id="WP_219539266.1">
    <property type="nucleotide sequence ID" value="NZ_JAHKRM010000057.1"/>
</dbReference>
<dbReference type="Proteomes" id="UP001597097">
    <property type="component" value="Unassembled WGS sequence"/>
</dbReference>
<keyword evidence="1" id="KW-0472">Membrane</keyword>
<gene>
    <name evidence="2" type="ORF">ACFSJ0_42190</name>
</gene>
<name>A0ABW4GMV0_9ACTN</name>
<organism evidence="2 3">
    <name type="scientific">Nonomuraea guangzhouensis</name>
    <dbReference type="NCBI Taxonomy" id="1291555"/>
    <lineage>
        <taxon>Bacteria</taxon>
        <taxon>Bacillati</taxon>
        <taxon>Actinomycetota</taxon>
        <taxon>Actinomycetes</taxon>
        <taxon>Streptosporangiales</taxon>
        <taxon>Streptosporangiaceae</taxon>
        <taxon>Nonomuraea</taxon>
    </lineage>
</organism>
<evidence type="ECO:0000313" key="3">
    <source>
        <dbReference type="Proteomes" id="UP001597097"/>
    </source>
</evidence>
<feature type="transmembrane region" description="Helical" evidence="1">
    <location>
        <begin position="37"/>
        <end position="58"/>
    </location>
</feature>